<feature type="compositionally biased region" description="Basic residues" evidence="5">
    <location>
        <begin position="1267"/>
        <end position="1282"/>
    </location>
</feature>
<feature type="region of interest" description="Disordered" evidence="5">
    <location>
        <begin position="2655"/>
        <end position="2706"/>
    </location>
</feature>
<feature type="region of interest" description="Disordered" evidence="5">
    <location>
        <begin position="393"/>
        <end position="442"/>
    </location>
</feature>
<feature type="region of interest" description="Disordered" evidence="5">
    <location>
        <begin position="690"/>
        <end position="710"/>
    </location>
</feature>
<dbReference type="OrthoDB" id="366390at2759"/>
<evidence type="ECO:0000256" key="2">
    <source>
        <dbReference type="ARBA" id="ARBA00023043"/>
    </source>
</evidence>
<organism evidence="6 7">
    <name type="scientific">Apolygus lucorum</name>
    <name type="common">Small green plant bug</name>
    <name type="synonym">Lygocoris lucorum</name>
    <dbReference type="NCBI Taxonomy" id="248454"/>
    <lineage>
        <taxon>Eukaryota</taxon>
        <taxon>Metazoa</taxon>
        <taxon>Ecdysozoa</taxon>
        <taxon>Arthropoda</taxon>
        <taxon>Hexapoda</taxon>
        <taxon>Insecta</taxon>
        <taxon>Pterygota</taxon>
        <taxon>Neoptera</taxon>
        <taxon>Paraneoptera</taxon>
        <taxon>Hemiptera</taxon>
        <taxon>Heteroptera</taxon>
        <taxon>Panheteroptera</taxon>
        <taxon>Cimicomorpha</taxon>
        <taxon>Miridae</taxon>
        <taxon>Mirini</taxon>
        <taxon>Apolygus</taxon>
    </lineage>
</organism>
<feature type="compositionally biased region" description="Acidic residues" evidence="5">
    <location>
        <begin position="939"/>
        <end position="958"/>
    </location>
</feature>
<feature type="compositionally biased region" description="Basic and acidic residues" evidence="5">
    <location>
        <begin position="2502"/>
        <end position="2517"/>
    </location>
</feature>
<feature type="region of interest" description="Disordered" evidence="5">
    <location>
        <begin position="905"/>
        <end position="965"/>
    </location>
</feature>
<feature type="region of interest" description="Disordered" evidence="5">
    <location>
        <begin position="2317"/>
        <end position="2356"/>
    </location>
</feature>
<feature type="region of interest" description="Disordered" evidence="5">
    <location>
        <begin position="717"/>
        <end position="736"/>
    </location>
</feature>
<feature type="region of interest" description="Disordered" evidence="5">
    <location>
        <begin position="3544"/>
        <end position="3571"/>
    </location>
</feature>
<comment type="caution">
    <text evidence="6">The sequence shown here is derived from an EMBL/GenBank/DDBJ whole genome shotgun (WGS) entry which is preliminary data.</text>
</comment>
<feature type="region of interest" description="Disordered" evidence="5">
    <location>
        <begin position="1329"/>
        <end position="1351"/>
    </location>
</feature>
<dbReference type="EMBL" id="WIXP02000004">
    <property type="protein sequence ID" value="KAF6212000.1"/>
    <property type="molecule type" value="Genomic_DNA"/>
</dbReference>
<feature type="compositionally biased region" description="Basic and acidic residues" evidence="5">
    <location>
        <begin position="1767"/>
        <end position="1777"/>
    </location>
</feature>
<feature type="compositionally biased region" description="Basic and acidic residues" evidence="5">
    <location>
        <begin position="3040"/>
        <end position="3058"/>
    </location>
</feature>
<feature type="region of interest" description="Disordered" evidence="5">
    <location>
        <begin position="2463"/>
        <end position="2517"/>
    </location>
</feature>
<feature type="repeat" description="ANK" evidence="3">
    <location>
        <begin position="225"/>
        <end position="257"/>
    </location>
</feature>
<feature type="repeat" description="ANK" evidence="3">
    <location>
        <begin position="192"/>
        <end position="224"/>
    </location>
</feature>
<name>A0A8S9XSK7_APOLU</name>
<feature type="compositionally biased region" description="Basic and acidic residues" evidence="5">
    <location>
        <begin position="1283"/>
        <end position="1292"/>
    </location>
</feature>
<dbReference type="InterPro" id="IPR002110">
    <property type="entry name" value="Ankyrin_rpt"/>
</dbReference>
<dbReference type="SMART" id="SM00248">
    <property type="entry name" value="ANK"/>
    <property type="match status" value="6"/>
</dbReference>
<gene>
    <name evidence="6" type="ORF">GE061_012518</name>
</gene>
<dbReference type="Pfam" id="PF00023">
    <property type="entry name" value="Ank"/>
    <property type="match status" value="1"/>
</dbReference>
<keyword evidence="1" id="KW-0677">Repeat</keyword>
<dbReference type="Proteomes" id="UP000466442">
    <property type="component" value="Unassembled WGS sequence"/>
</dbReference>
<feature type="compositionally biased region" description="Polar residues" evidence="5">
    <location>
        <begin position="1870"/>
        <end position="1889"/>
    </location>
</feature>
<reference evidence="6" key="1">
    <citation type="journal article" date="2021" name="Mol. Ecol. Resour.">
        <title>Apolygus lucorum genome provides insights into omnivorousness and mesophyll feeding.</title>
        <authorList>
            <person name="Liu Y."/>
            <person name="Liu H."/>
            <person name="Wang H."/>
            <person name="Huang T."/>
            <person name="Liu B."/>
            <person name="Yang B."/>
            <person name="Yin L."/>
            <person name="Li B."/>
            <person name="Zhang Y."/>
            <person name="Zhang S."/>
            <person name="Jiang F."/>
            <person name="Zhang X."/>
            <person name="Ren Y."/>
            <person name="Wang B."/>
            <person name="Wang S."/>
            <person name="Lu Y."/>
            <person name="Wu K."/>
            <person name="Fan W."/>
            <person name="Wang G."/>
        </authorList>
    </citation>
    <scope>NUCLEOTIDE SEQUENCE</scope>
    <source>
        <strain evidence="6">12Hb</strain>
    </source>
</reference>
<evidence type="ECO:0000256" key="4">
    <source>
        <dbReference type="SAM" id="Coils"/>
    </source>
</evidence>
<feature type="compositionally biased region" description="Basic and acidic residues" evidence="5">
    <location>
        <begin position="3150"/>
        <end position="3164"/>
    </location>
</feature>
<feature type="compositionally biased region" description="Low complexity" evidence="5">
    <location>
        <begin position="1329"/>
        <end position="1342"/>
    </location>
</feature>
<feature type="region of interest" description="Disordered" evidence="5">
    <location>
        <begin position="1853"/>
        <end position="1896"/>
    </location>
</feature>
<feature type="repeat" description="ANK" evidence="3">
    <location>
        <begin position="159"/>
        <end position="191"/>
    </location>
</feature>
<feature type="region of interest" description="Disordered" evidence="5">
    <location>
        <begin position="2587"/>
        <end position="2615"/>
    </location>
</feature>
<feature type="compositionally biased region" description="Polar residues" evidence="5">
    <location>
        <begin position="2153"/>
        <end position="2177"/>
    </location>
</feature>
<feature type="compositionally biased region" description="Basic and acidic residues" evidence="5">
    <location>
        <begin position="416"/>
        <end position="429"/>
    </location>
</feature>
<feature type="region of interest" description="Disordered" evidence="5">
    <location>
        <begin position="1496"/>
        <end position="1557"/>
    </location>
</feature>
<feature type="region of interest" description="Disordered" evidence="5">
    <location>
        <begin position="3339"/>
        <end position="3366"/>
    </location>
</feature>
<feature type="compositionally biased region" description="Polar residues" evidence="5">
    <location>
        <begin position="2320"/>
        <end position="2334"/>
    </location>
</feature>
<dbReference type="PANTHER" id="PTHR24201">
    <property type="entry name" value="ANK_REP_REGION DOMAIN-CONTAINING PROTEIN"/>
    <property type="match status" value="1"/>
</dbReference>
<proteinExistence type="predicted"/>
<feature type="region of interest" description="Disordered" evidence="5">
    <location>
        <begin position="1691"/>
        <end position="1720"/>
    </location>
</feature>
<feature type="region of interest" description="Disordered" evidence="5">
    <location>
        <begin position="1959"/>
        <end position="1995"/>
    </location>
</feature>
<feature type="compositionally biased region" description="Polar residues" evidence="5">
    <location>
        <begin position="1010"/>
        <end position="1032"/>
    </location>
</feature>
<sequence>MKKVLNFVKGKRDDRGPSKMNPQISVEITNPSGQKIPSDDEHIIGLQQGFGYSVDVSGKDKSMLKIHRASWFGNLDKLKLYAKKTDLNTPDALSRTCLHLAVAQGHTEVAWYLLNNNASITACDSDGLTPFLKAIECGQKDCTNLLIECGVDVNTADSDGNTGLHIASRSGFYNIASLLLKEGANLNVPNNSGNYPLHMATSCDHKDIVELLIKYGANVQVLDRERRTSLMLAARNGLSSIIKVLLENGALLETSDSNGWTAEDYAQFGGHQDLMELLETKKKEASFDQSDKLSVQSSDQSEHVAFEANKTAGAGNGETTDSPRSCVMPPALEPPRSWDLIQSGVMDQFICIQQEGSLENRKSLLSLGNLKKGYETGSCELIVSPADNAPCSLSPSGDFPSDMRLSPEPLSLAPTPERRTRSPLERGHSFDMPSDNDSPLQGLSAEELNSMCKQPETTQLLNDIDNIEQNNVSKLNNNILNGTVDLEKEATIIINQGAFAKGSVNLFNEQKVANGIDNPRPKSEEFADRMVHNDSTYTMECSVSYDDLDERSYCTENQLTGVSSSLDNIDYDNGKSLSIEIIQSTGNLDDTLSITTTKNIFRECHSLELLEAEVGDSRSYKNSKRHHRNKSITLSGQPQLWKSAGTLPKTQTFDRGSVVPKTHSFDRGSIDAQLMCYDEALRQLAKVKKSTEAKDAQSNTSPEFDLKVTKSSKSLDQVEMKSVGSSPESFRGRSTEFRTPTHDELEYLDRDNNFPPPPIHFLENEDSDLCQLDCDDKSLQIDVLPMPISMLTPIKETQIECDSLSIAEPFENEHSLSERSNIRSDGTPNHFNVEVIVNSKTPEASQSFDEAILPEAPETSETTLQLIDDVFIEDPTLAEPYDRYFVDLKALEMVPSAVDFSKIVFPADSPSPKKGSKNYSNKPSTMKATGVGGSKDTDNDFNEEDIDEENGDSEEDDPPFWQSTEKGGFFIRQDTIVAKESESQFFTRPELEAIPTTSFGKPGVRRSCGSPLQNSEAETASASDTPRLSPMTSKDPAHAHLCEASLANGVLQEKAAALMDNTERLKYELADARQAEAVRVDTISILQSQLSRLEAQYAEAQEEVCTLKQKADCAELELKHLRELCACLSRDRNERPSSSMKQLVDQATASTPTEDDCRQIHMQIMIRHLEDSKKLEEEKNLRLVHHLEEVLTTNQSMINEKEALIAQNIADVRKLQEDTLCWKDRYEELAAKLELLDKRLDPRLIEAQDTIATLKRTIAILQQEKSHSRRSTVGTKRRKKEKRPTSETKDQSDPWLVKWMSSEVFKVANSFLECGKKYIRYISNSDISTNKSNPSRSSSDQSPHVIEISGRGRNKKIRKYTVDSSTFRKLKKKEKLEKFVPLPKKRLTYKRGPLPDSIASKGLKTLGYDKDCIEDILRILKTAYGGSKKVNLYKVTVAGTNSDNSKLEDTTDYHDATSLVLSEDNEDDTIKLLYKSTYPSFESQRIESIDELDGKRLFAPKPSDGPGLQSLPPRRDHEQHNPLYQVSDKRSNKVDTANPLNREFPTSHKKKKKKKILPKANEESKFIHIEETNRSKIRALPEVKTPDNSKTEYISTSKPVIPFISLETLCENLVSNGNQINALPIVKKLTEDLSNMRLDLEVSNFVQKSKDRSDHSNSIDGQNVEDFYGGKGVKISKTNKKVPRLSKDVIVSSQHIKRTGSNESYDGQEGSCNSDGATRDSEIVEETKQLLRENVYKNWVGSGSAPVGNNKRSRARAGSVELDKEDDCTQQKFDGKGGRRGFVAARNVGQTKKRSRSRNTEGNEQSYGGAYHSNPNGRQSEDASPGGTSQRNRNLSEEATFIRKDFYDGRRANTSKTKKKVPKLSRTEDISSYIQRTDSSESSNEQNVNIHGGVGKTKNSEIVGAKKLRDPNKISKNTREEFRTARDGSVEFDKENVCIQQKLDGKGGRREILSAGNVGLAKKRSRTRQAKISTANEKAPRRSRTEDISRQRVDSDESFDELGEIINGSVEKIKDSAFVTENKLRDPNKTSKNWVGESTPVGNDNQRNKRIEKYGRVQQKSVDGEVGPGRISTAGSVEQSKQTKYSEQSFGGANHSNLDAELFESSSLGVASQQNRYSSELATDTVEDFYYGTGTKISNTDETVPGLSREVVGSSNHEVQRTSSTESSSGGQNGSVNDSDDAIRDSEMGGKTKKQESVNISKNQVGEGRTFVDNDRQNHARARSAVFAHEGGIIERKVLDIGPPREIVTERYVGQSRRCSCSDHPGDRKQSIDGSRGTKHSANDQKRSSSSIHCHQQCIGRNADDNISSNKEFPIRKNEQIVSDSANIESASSGDKSHRSEETMSGSSSASSRKVGPIADIDVDAQSEIQQMGGEQVAEITGGTSRAVSSVDEKSTRGSTVGLTENNEMSNTVEDSKQVDVESVTNAFKRISRDSAGSGSTNKAPMVEDLNYTDHVASNPMETKRFSTESVNPFHGNSISRSIDVQDPSNIKKQIESNESSSTEKKPSHESSNKTLMKSEKSCLSLIKREKSCLSVVGVESGSRGNSEEKTDELIALVESQKYNSEGSHFVEKIAYDIPDEAIVASSATNEQPVASSTSSHGLGSQEQSPQEAQNAATIIASTVDPSKANDGVNDSLALLESPKASLLEEGIVNQPQERGEDSLSANKAAVSDPTGEPLSNERKLGTQDDESSLGTKTSLSVPNENLEENQYLDQMKRASEVPLKCVQETLNMPTNNETDESKNNEFPSKDVVSSSSSVGKLPDVGLTMLNTAISPITSGTNIPLFGKSTSNSKVVPTEGAIHAIFHPPKSEKSSPVPERSGTPSRKNSGNRTSDLNLSISERAAAARDRLSASRALNASSQSIKKKIDNRSHSPSFSHQRVSFSKVQESFSYATVTSSGVNDPSNPIIAIAEDGSRTKLIFKDELKPSSEDAPQITGRRETMKVLPPIREQSDEDPVYRPRESPADIKMYSNKLFKNPSLTVVNLESVSEEDNSENFRQSDQSSDVITAVRKHSSLEESCNCRSMCNCCKCGQKKDSLPDSHAKVEKNEHDHGKDGPFDYSTPPYPKDSLKVLNSPFFAHWDVYDIDQDHPVSKYVKRAEQTAADTECIIVKNYKLGDLSIPYLNITSRKKMSTKLVCNYYKNRSLISKPRDAQTHRETKEGSDAALAPHCSAHSAPEGIGRSEMKSCTCSKKKNSAKEDSDLWENYSKSQEFVIPVEMSKTFSKEAEPNEAEAGCQAKTQFCCDLGKECSCIELPEFVRNKSPLLLPTTPCQSCDCFIEGVASDSTGHTVTTVHSGHQSSVTEVSYEESESTPEVTDYIEGLQNLVIQLYGMLGKMKNTANDPDEKKKPKEGRKSSEASTNTEGVFSESTLSFLSSSIPPLKTQAEELNLDKLNQLILQKESGDLADEVNKISRLTTHLISFLDEIKVRVLDSEISESQTEMKSSKVSKIDFEKLCAHGEGFSVLKMKEEVISETQAFLMEKLGEINNLIQHQIQEQEKLERTRTNSEVSFKQKLDSITGMLQSDIANIKSAIKEPLLTEIEAGEMGSKRKSELDGKNIKERPSKNRNE</sequence>
<dbReference type="PROSITE" id="PS50297">
    <property type="entry name" value="ANK_REP_REGION"/>
    <property type="match status" value="5"/>
</dbReference>
<feature type="region of interest" description="Disordered" evidence="5">
    <location>
        <begin position="2060"/>
        <end position="2082"/>
    </location>
</feature>
<keyword evidence="4" id="KW-0175">Coiled coil</keyword>
<feature type="compositionally biased region" description="Basic and acidic residues" evidence="5">
    <location>
        <begin position="3345"/>
        <end position="3358"/>
    </location>
</feature>
<feature type="compositionally biased region" description="Polar residues" evidence="5">
    <location>
        <begin position="2693"/>
        <end position="2704"/>
    </location>
</feature>
<feature type="repeat" description="ANK" evidence="3">
    <location>
        <begin position="93"/>
        <end position="125"/>
    </location>
</feature>
<feature type="compositionally biased region" description="Low complexity" evidence="5">
    <location>
        <begin position="2343"/>
        <end position="2352"/>
    </location>
</feature>
<feature type="region of interest" description="Disordered" evidence="5">
    <location>
        <begin position="2257"/>
        <end position="2297"/>
    </location>
</feature>
<feature type="compositionally biased region" description="Polar residues" evidence="5">
    <location>
        <begin position="2073"/>
        <end position="2082"/>
    </location>
</feature>
<feature type="compositionally biased region" description="Polar residues" evidence="5">
    <location>
        <begin position="2468"/>
        <end position="2501"/>
    </location>
</feature>
<dbReference type="InterPro" id="IPR036770">
    <property type="entry name" value="Ankyrin_rpt-contain_sf"/>
</dbReference>
<feature type="region of interest" description="Disordered" evidence="5">
    <location>
        <begin position="1"/>
        <end position="22"/>
    </location>
</feature>
<feature type="compositionally biased region" description="Polar residues" evidence="5">
    <location>
        <begin position="1691"/>
        <end position="1716"/>
    </location>
</feature>
<dbReference type="PROSITE" id="PS50088">
    <property type="entry name" value="ANK_REPEAT"/>
    <property type="match status" value="5"/>
</dbReference>
<keyword evidence="2 3" id="KW-0040">ANK repeat</keyword>
<feature type="compositionally biased region" description="Basic and acidic residues" evidence="5">
    <location>
        <begin position="3549"/>
        <end position="3571"/>
    </location>
</feature>
<feature type="region of interest" description="Disordered" evidence="5">
    <location>
        <begin position="2803"/>
        <end position="2839"/>
    </location>
</feature>
<feature type="compositionally biased region" description="Basic residues" evidence="5">
    <location>
        <begin position="1547"/>
        <end position="1557"/>
    </location>
</feature>
<dbReference type="InterPro" id="IPR050776">
    <property type="entry name" value="Ank_Repeat/CDKN_Inhibitor"/>
</dbReference>
<feature type="region of interest" description="Disordered" evidence="5">
    <location>
        <begin position="3040"/>
        <end position="3059"/>
    </location>
</feature>
<feature type="compositionally biased region" description="Polar residues" evidence="5">
    <location>
        <begin position="2822"/>
        <end position="2839"/>
    </location>
</feature>
<feature type="repeat" description="ANK" evidence="3">
    <location>
        <begin position="126"/>
        <end position="158"/>
    </location>
</feature>
<keyword evidence="7" id="KW-1185">Reference proteome</keyword>
<evidence type="ECO:0000313" key="6">
    <source>
        <dbReference type="EMBL" id="KAF6212000.1"/>
    </source>
</evidence>
<feature type="region of interest" description="Disordered" evidence="5">
    <location>
        <begin position="996"/>
        <end position="1035"/>
    </location>
</feature>
<feature type="region of interest" description="Disordered" evidence="5">
    <location>
        <begin position="1740"/>
        <end position="1840"/>
    </location>
</feature>
<feature type="region of interest" description="Disordered" evidence="5">
    <location>
        <begin position="2734"/>
        <end position="2759"/>
    </location>
</feature>
<feature type="coiled-coil region" evidence="4">
    <location>
        <begin position="1055"/>
        <end position="1131"/>
    </location>
</feature>
<dbReference type="Pfam" id="PF12796">
    <property type="entry name" value="Ank_2"/>
    <property type="match status" value="1"/>
</dbReference>
<protein>
    <submittedName>
        <fullName evidence="6">Uncharacterized protein</fullName>
    </submittedName>
</protein>
<dbReference type="Gene3D" id="1.25.40.20">
    <property type="entry name" value="Ankyrin repeat-containing domain"/>
    <property type="match status" value="1"/>
</dbReference>
<feature type="region of interest" description="Disordered" evidence="5">
    <location>
        <begin position="2853"/>
        <end position="2881"/>
    </location>
</feature>
<feature type="compositionally biased region" description="Basic and acidic residues" evidence="5">
    <location>
        <begin position="2260"/>
        <end position="2271"/>
    </location>
</feature>
<feature type="compositionally biased region" description="Polar residues" evidence="5">
    <location>
        <begin position="917"/>
        <end position="927"/>
    </location>
</feature>
<accession>A0A8S9XSK7</accession>
<feature type="region of interest" description="Disordered" evidence="5">
    <location>
        <begin position="3150"/>
        <end position="3171"/>
    </location>
</feature>
<feature type="compositionally biased region" description="Basic and acidic residues" evidence="5">
    <location>
        <begin position="1978"/>
        <end position="1995"/>
    </location>
</feature>
<feature type="region of interest" description="Disordered" evidence="5">
    <location>
        <begin position="2382"/>
        <end position="2404"/>
    </location>
</feature>
<evidence type="ECO:0000256" key="3">
    <source>
        <dbReference type="PROSITE-ProRule" id="PRU00023"/>
    </source>
</evidence>
<dbReference type="GO" id="GO:0005634">
    <property type="term" value="C:nucleus"/>
    <property type="evidence" value="ECO:0007669"/>
    <property type="project" value="TreeGrafter"/>
</dbReference>
<feature type="region of interest" description="Disordered" evidence="5">
    <location>
        <begin position="1265"/>
        <end position="1292"/>
    </location>
</feature>
<feature type="region of interest" description="Disordered" evidence="5">
    <location>
        <begin position="2135"/>
        <end position="2217"/>
    </location>
</feature>
<evidence type="ECO:0000256" key="1">
    <source>
        <dbReference type="ARBA" id="ARBA00022737"/>
    </source>
</evidence>
<evidence type="ECO:0000313" key="7">
    <source>
        <dbReference type="Proteomes" id="UP000466442"/>
    </source>
</evidence>
<evidence type="ECO:0000256" key="5">
    <source>
        <dbReference type="SAM" id="MobiDB-lite"/>
    </source>
</evidence>
<dbReference type="PANTHER" id="PTHR24201:SF16">
    <property type="entry name" value="ANKYRIN-1-LIKE-RELATED"/>
    <property type="match status" value="1"/>
</dbReference>
<feature type="compositionally biased region" description="Basic and acidic residues" evidence="5">
    <location>
        <begin position="2181"/>
        <end position="2196"/>
    </location>
</feature>
<dbReference type="SUPFAM" id="SSF48403">
    <property type="entry name" value="Ankyrin repeat"/>
    <property type="match status" value="1"/>
</dbReference>